<reference evidence="2 3" key="1">
    <citation type="submission" date="2016-07" db="EMBL/GenBank/DDBJ databases">
        <title>Genome sequencing of Vibrio scophthalmi strain VS-05, an isolated from Paralichthys olivaceus.</title>
        <authorList>
            <person name="Han H.-J."/>
        </authorList>
    </citation>
    <scope>NUCLEOTIDE SEQUENCE [LARGE SCALE GENOMIC DNA]</scope>
    <source>
        <strain evidence="2 3">VS-05</strain>
        <plasmid evidence="3">pvs127</plasmid>
    </source>
</reference>
<dbReference type="EMBL" id="CP016416">
    <property type="protein sequence ID" value="ANU39363.1"/>
    <property type="molecule type" value="Genomic_DNA"/>
</dbReference>
<evidence type="ECO:0000313" key="2">
    <source>
        <dbReference type="EMBL" id="ANU39363.1"/>
    </source>
</evidence>
<dbReference type="AlphaFoldDB" id="A0A1C7FIS3"/>
<keyword evidence="2" id="KW-0614">Plasmid</keyword>
<name>A0A1C7FIS3_9VIBR</name>
<geneLocation type="plasmid" evidence="3">
    <name>pvs127</name>
</geneLocation>
<dbReference type="Proteomes" id="UP000092528">
    <property type="component" value="Plasmid pVS127"/>
</dbReference>
<dbReference type="PATRIC" id="fig|45658.7.peg.4317"/>
<gene>
    <name evidence="2" type="ORF">VSVS05_04328</name>
</gene>
<sequence>MRIKKIALATIIGLVLTGPIGAFAIAVIAFLLTKKDNISPKESARSHWHIPDISDLNPFNSSEYKRKEAGNHGEKLMRTTLQELKGNVINGYITTENMVFNNKNFEIDFLVLAPHVGLVVVEVKHYSGKVYCSNDKNWHQINSQGIRKSYKNASLQSLRTKSLLSEILTSENINNWPLSSVVVFTHPTANIYKQKGAKSPQTEILIRNTFKRWLNEQEKNDDVIFSIDDFNKIRNLLKSTEHEYSGARF</sequence>
<evidence type="ECO:0000259" key="1">
    <source>
        <dbReference type="PROSITE" id="PS50965"/>
    </source>
</evidence>
<evidence type="ECO:0000313" key="3">
    <source>
        <dbReference type="Proteomes" id="UP000092528"/>
    </source>
</evidence>
<dbReference type="InterPro" id="IPR011528">
    <property type="entry name" value="NERD"/>
</dbReference>
<dbReference type="PROSITE" id="PS50965">
    <property type="entry name" value="NERD"/>
    <property type="match status" value="1"/>
</dbReference>
<accession>A0A1C7FIS3</accession>
<dbReference type="Pfam" id="PF08378">
    <property type="entry name" value="NERD"/>
    <property type="match status" value="1"/>
</dbReference>
<proteinExistence type="predicted"/>
<organism evidence="2 3">
    <name type="scientific">Vibrio scophthalmi</name>
    <dbReference type="NCBI Taxonomy" id="45658"/>
    <lineage>
        <taxon>Bacteria</taxon>
        <taxon>Pseudomonadati</taxon>
        <taxon>Pseudomonadota</taxon>
        <taxon>Gammaproteobacteria</taxon>
        <taxon>Vibrionales</taxon>
        <taxon>Vibrionaceae</taxon>
        <taxon>Vibrio</taxon>
    </lineage>
</organism>
<keyword evidence="3" id="KW-1185">Reference proteome</keyword>
<dbReference type="RefSeq" id="WP_065546857.1">
    <property type="nucleotide sequence ID" value="NZ_CP016416.1"/>
</dbReference>
<protein>
    <recommendedName>
        <fullName evidence="1">NERD domain-containing protein</fullName>
    </recommendedName>
</protein>
<feature type="domain" description="NERD" evidence="1">
    <location>
        <begin position="69"/>
        <end position="191"/>
    </location>
</feature>